<dbReference type="OrthoDB" id="10263741at2759"/>
<gene>
    <name evidence="2" type="ORF">LAME_0H14884G</name>
</gene>
<name>A0A1G4KHX6_9SACH</name>
<keyword evidence="3" id="KW-1185">Reference proteome</keyword>
<dbReference type="SUPFAM" id="SSF47592">
    <property type="entry name" value="SWIB/MDM2 domain"/>
    <property type="match status" value="1"/>
</dbReference>
<feature type="compositionally biased region" description="Polar residues" evidence="1">
    <location>
        <begin position="150"/>
        <end position="168"/>
    </location>
</feature>
<feature type="region of interest" description="Disordered" evidence="1">
    <location>
        <begin position="1"/>
        <end position="26"/>
    </location>
</feature>
<feature type="region of interest" description="Disordered" evidence="1">
    <location>
        <begin position="146"/>
        <end position="168"/>
    </location>
</feature>
<sequence>MSKTHKQSRASAVHQQAAPMPNTQPTDAYIPPFLAAQVPELKSYKQLLEAEKKIDIYISRKKIDLFQSVSQWNNLKQENQEKQYLRIFVSNIAENQAWQNQEPGVQPSWTLRVEGRILDSQDVGAPDRPKFSTFLQGIAVDFKKAEKDNTANNDQNTAEGTTDLAQPNQTDTVPSIVEWHFDPANPADFDGLDVKRDGSENVECVIVIQPRGTTGEWIQFSPQLSSIIGTSRGTLHEAVYSLYKYILLNDLLSDEEPVAAASSQPPQGSKSNSNGEKTVVKIDKYLAALFLEERKTMKLGEIPILVNRHVSPLPPIRINYTIRVDKASTYGETVLDVEVPAKVTDEVAREGMSLLSELNQLSTALEPQIQRLNQELNLLQLQLNSSANKCQFFEKLAKNPVPMLEEYIESSSRALKVLSGDDGFNEDTVRRANFYKENEGMLFENLGVLLSNGRI</sequence>
<protein>
    <submittedName>
        <fullName evidence="2">LAME_0H14884g1_1</fullName>
    </submittedName>
</protein>
<evidence type="ECO:0000313" key="2">
    <source>
        <dbReference type="EMBL" id="SCV03993.1"/>
    </source>
</evidence>
<organism evidence="2 3">
    <name type="scientific">Lachancea meyersii CBS 8951</name>
    <dbReference type="NCBI Taxonomy" id="1266667"/>
    <lineage>
        <taxon>Eukaryota</taxon>
        <taxon>Fungi</taxon>
        <taxon>Dikarya</taxon>
        <taxon>Ascomycota</taxon>
        <taxon>Saccharomycotina</taxon>
        <taxon>Saccharomycetes</taxon>
        <taxon>Saccharomycetales</taxon>
        <taxon>Saccharomycetaceae</taxon>
        <taxon>Lachancea</taxon>
    </lineage>
</organism>
<dbReference type="PANTHER" id="PTHR13844">
    <property type="entry name" value="SWI/SNF-RELATED MATRIX-ASSOCIATED ACTIN-DEPENDENT REGULATOR OF CHROMATIN SUBFAMILY D"/>
    <property type="match status" value="1"/>
</dbReference>
<dbReference type="Gene3D" id="1.10.245.10">
    <property type="entry name" value="SWIB/MDM2 domain"/>
    <property type="match status" value="1"/>
</dbReference>
<dbReference type="AlphaFoldDB" id="A0A1G4KHX6"/>
<evidence type="ECO:0000313" key="3">
    <source>
        <dbReference type="Proteomes" id="UP000191144"/>
    </source>
</evidence>
<evidence type="ECO:0000256" key="1">
    <source>
        <dbReference type="SAM" id="MobiDB-lite"/>
    </source>
</evidence>
<dbReference type="CDD" id="cd10568">
    <property type="entry name" value="SWIB_like"/>
    <property type="match status" value="1"/>
</dbReference>
<dbReference type="Proteomes" id="UP000191144">
    <property type="component" value="Chromosome H"/>
</dbReference>
<proteinExistence type="predicted"/>
<dbReference type="EMBL" id="LT598480">
    <property type="protein sequence ID" value="SCV03993.1"/>
    <property type="molecule type" value="Genomic_DNA"/>
</dbReference>
<reference evidence="3" key="1">
    <citation type="submission" date="2016-03" db="EMBL/GenBank/DDBJ databases">
        <authorList>
            <person name="Devillers Hugo."/>
        </authorList>
    </citation>
    <scope>NUCLEOTIDE SEQUENCE [LARGE SCALE GENOMIC DNA]</scope>
</reference>
<accession>A0A1G4KHX6</accession>
<dbReference type="InterPro" id="IPR036885">
    <property type="entry name" value="SWIB_MDM2_dom_sf"/>
</dbReference>